<dbReference type="InterPro" id="IPR013767">
    <property type="entry name" value="PAS_fold"/>
</dbReference>
<dbReference type="NCBIfam" id="TIGR00254">
    <property type="entry name" value="GGDEF"/>
    <property type="match status" value="1"/>
</dbReference>
<evidence type="ECO:0000256" key="1">
    <source>
        <dbReference type="ARBA" id="ARBA00051114"/>
    </source>
</evidence>
<evidence type="ECO:0000259" key="3">
    <source>
        <dbReference type="PROSITE" id="PS50883"/>
    </source>
</evidence>
<dbReference type="SUPFAM" id="SSF141868">
    <property type="entry name" value="EAL domain-like"/>
    <property type="match status" value="1"/>
</dbReference>
<dbReference type="GO" id="GO:0071111">
    <property type="term" value="F:cyclic-guanylate-specific phosphodiesterase activity"/>
    <property type="evidence" value="ECO:0007669"/>
    <property type="project" value="UniProtKB-EC"/>
</dbReference>
<feature type="domain" description="EAL" evidence="3">
    <location>
        <begin position="339"/>
        <end position="592"/>
    </location>
</feature>
<dbReference type="InterPro" id="IPR001633">
    <property type="entry name" value="EAL_dom"/>
</dbReference>
<dbReference type="PANTHER" id="PTHR44757">
    <property type="entry name" value="DIGUANYLATE CYCLASE DGCP"/>
    <property type="match status" value="1"/>
</dbReference>
<dbReference type="AlphaFoldDB" id="A0A2W5DM60"/>
<dbReference type="CDD" id="cd00130">
    <property type="entry name" value="PAS"/>
    <property type="match status" value="1"/>
</dbReference>
<dbReference type="Gene3D" id="3.30.450.20">
    <property type="entry name" value="PAS domain"/>
    <property type="match status" value="1"/>
</dbReference>
<dbReference type="InterPro" id="IPR035919">
    <property type="entry name" value="EAL_sf"/>
</dbReference>
<feature type="domain" description="PAS" evidence="2">
    <location>
        <begin position="38"/>
        <end position="108"/>
    </location>
</feature>
<evidence type="ECO:0000313" key="5">
    <source>
        <dbReference type="EMBL" id="PZP32975.1"/>
    </source>
</evidence>
<dbReference type="InterPro" id="IPR000014">
    <property type="entry name" value="PAS"/>
</dbReference>
<name>A0A2W5DM60_9BURK</name>
<dbReference type="GO" id="GO:0071732">
    <property type="term" value="P:cellular response to nitric oxide"/>
    <property type="evidence" value="ECO:0007669"/>
    <property type="project" value="UniProtKB-ARBA"/>
</dbReference>
<dbReference type="SMART" id="SM00267">
    <property type="entry name" value="GGDEF"/>
    <property type="match status" value="1"/>
</dbReference>
<organism evidence="5 6">
    <name type="scientific">Roseateles depolymerans</name>
    <dbReference type="NCBI Taxonomy" id="76731"/>
    <lineage>
        <taxon>Bacteria</taxon>
        <taxon>Pseudomonadati</taxon>
        <taxon>Pseudomonadota</taxon>
        <taxon>Betaproteobacteria</taxon>
        <taxon>Burkholderiales</taxon>
        <taxon>Sphaerotilaceae</taxon>
        <taxon>Roseateles</taxon>
    </lineage>
</organism>
<evidence type="ECO:0000259" key="2">
    <source>
        <dbReference type="PROSITE" id="PS50112"/>
    </source>
</evidence>
<dbReference type="PROSITE" id="PS50887">
    <property type="entry name" value="GGDEF"/>
    <property type="match status" value="1"/>
</dbReference>
<dbReference type="InterPro" id="IPR000160">
    <property type="entry name" value="GGDEF_dom"/>
</dbReference>
<dbReference type="GO" id="GO:0006355">
    <property type="term" value="P:regulation of DNA-templated transcription"/>
    <property type="evidence" value="ECO:0007669"/>
    <property type="project" value="InterPro"/>
</dbReference>
<reference evidence="5 6" key="1">
    <citation type="submission" date="2017-08" db="EMBL/GenBank/DDBJ databases">
        <title>Infants hospitalized years apart are colonized by the same room-sourced microbial strains.</title>
        <authorList>
            <person name="Brooks B."/>
            <person name="Olm M.R."/>
            <person name="Firek B.A."/>
            <person name="Baker R."/>
            <person name="Thomas B.C."/>
            <person name="Morowitz M.J."/>
            <person name="Banfield J.F."/>
        </authorList>
    </citation>
    <scope>NUCLEOTIDE SEQUENCE [LARGE SCALE GENOMIC DNA]</scope>
    <source>
        <strain evidence="5">S2_012_000_R2_81</strain>
    </source>
</reference>
<dbReference type="InterPro" id="IPR052155">
    <property type="entry name" value="Biofilm_reg_signaling"/>
</dbReference>
<dbReference type="InterPro" id="IPR035965">
    <property type="entry name" value="PAS-like_dom_sf"/>
</dbReference>
<dbReference type="Gene3D" id="3.20.20.450">
    <property type="entry name" value="EAL domain"/>
    <property type="match status" value="1"/>
</dbReference>
<dbReference type="Pfam" id="PF00990">
    <property type="entry name" value="GGDEF"/>
    <property type="match status" value="1"/>
</dbReference>
<dbReference type="InterPro" id="IPR043128">
    <property type="entry name" value="Rev_trsase/Diguanyl_cyclase"/>
</dbReference>
<dbReference type="Gene3D" id="3.30.70.270">
    <property type="match status" value="1"/>
</dbReference>
<dbReference type="SUPFAM" id="SSF55785">
    <property type="entry name" value="PYP-like sensor domain (PAS domain)"/>
    <property type="match status" value="1"/>
</dbReference>
<comment type="catalytic activity">
    <reaction evidence="1">
        <text>3',3'-c-di-GMP + H2O = 5'-phosphoguanylyl(3'-&gt;5')guanosine + H(+)</text>
        <dbReference type="Rhea" id="RHEA:24902"/>
        <dbReference type="ChEBI" id="CHEBI:15377"/>
        <dbReference type="ChEBI" id="CHEBI:15378"/>
        <dbReference type="ChEBI" id="CHEBI:58754"/>
        <dbReference type="ChEBI" id="CHEBI:58805"/>
        <dbReference type="EC" id="3.1.4.52"/>
    </reaction>
    <physiologicalReaction direction="left-to-right" evidence="1">
        <dbReference type="Rhea" id="RHEA:24903"/>
    </physiologicalReaction>
</comment>
<dbReference type="Pfam" id="PF00989">
    <property type="entry name" value="PAS"/>
    <property type="match status" value="1"/>
</dbReference>
<evidence type="ECO:0000313" key="6">
    <source>
        <dbReference type="Proteomes" id="UP000249633"/>
    </source>
</evidence>
<comment type="caution">
    <text evidence="5">The sequence shown here is derived from an EMBL/GenBank/DDBJ whole genome shotgun (WGS) entry which is preliminary data.</text>
</comment>
<dbReference type="CDD" id="cd01949">
    <property type="entry name" value="GGDEF"/>
    <property type="match status" value="1"/>
</dbReference>
<evidence type="ECO:0000259" key="4">
    <source>
        <dbReference type="PROSITE" id="PS50887"/>
    </source>
</evidence>
<proteinExistence type="predicted"/>
<dbReference type="SMART" id="SM00052">
    <property type="entry name" value="EAL"/>
    <property type="match status" value="1"/>
</dbReference>
<gene>
    <name evidence="5" type="ORF">DI603_09910</name>
</gene>
<dbReference type="CDD" id="cd01948">
    <property type="entry name" value="EAL"/>
    <property type="match status" value="1"/>
</dbReference>
<dbReference type="FunFam" id="3.20.20.450:FF:000001">
    <property type="entry name" value="Cyclic di-GMP phosphodiesterase yahA"/>
    <property type="match status" value="1"/>
</dbReference>
<dbReference type="EMBL" id="QFOD01000007">
    <property type="protein sequence ID" value="PZP32975.1"/>
    <property type="molecule type" value="Genomic_DNA"/>
</dbReference>
<dbReference type="InterPro" id="IPR029787">
    <property type="entry name" value="Nucleotide_cyclase"/>
</dbReference>
<dbReference type="NCBIfam" id="TIGR00229">
    <property type="entry name" value="sensory_box"/>
    <property type="match status" value="1"/>
</dbReference>
<dbReference type="SMART" id="SM00091">
    <property type="entry name" value="PAS"/>
    <property type="match status" value="1"/>
</dbReference>
<dbReference type="PANTHER" id="PTHR44757:SF2">
    <property type="entry name" value="BIOFILM ARCHITECTURE MAINTENANCE PROTEIN MBAA"/>
    <property type="match status" value="1"/>
</dbReference>
<accession>A0A2W5DM60</accession>
<dbReference type="FunFam" id="3.30.70.270:FF:000001">
    <property type="entry name" value="Diguanylate cyclase domain protein"/>
    <property type="match status" value="1"/>
</dbReference>
<dbReference type="PROSITE" id="PS50112">
    <property type="entry name" value="PAS"/>
    <property type="match status" value="1"/>
</dbReference>
<dbReference type="SUPFAM" id="SSF55073">
    <property type="entry name" value="Nucleotide cyclase"/>
    <property type="match status" value="1"/>
</dbReference>
<feature type="domain" description="GGDEF" evidence="4">
    <location>
        <begin position="197"/>
        <end position="330"/>
    </location>
</feature>
<protein>
    <submittedName>
        <fullName evidence="5">GGDEF domain-containing protein</fullName>
    </submittedName>
</protein>
<dbReference type="Pfam" id="PF00563">
    <property type="entry name" value="EAL"/>
    <property type="match status" value="1"/>
</dbReference>
<dbReference type="PROSITE" id="PS50883">
    <property type="entry name" value="EAL"/>
    <property type="match status" value="1"/>
</dbReference>
<sequence length="612" mass="67987">MRGQVLTAQHVRRRGARQTLPAQGSPMRLELSASESIAWPKVEAMLDLLPDGALVVDADGIVLFANAAMAALCGHGAQALAGQPLVQLLPPEYREHHQQHMQRYLHQPQRRAMGQVPALHLWHADGLRIPVDISLGMLQRGEHTLTLAVIRDTRDIEAMHARLRHLAMHDSLTGLFSRAMFGELLAQAVGQVQRGGPPLAVLLIDLDDFKAVNDGHGHQVGDALLQEVAHRMQKVLRNGDTLARLGGDEFAVLLRDQQDVAQSLVVAEKLVEVLSQPWQASHHEVFPGASIGIVFAPQDGLDADTLMRHADLAMYRAKEAGRNTYAVFDVRMARQMEERTRLHARLKRAIEGDALRLHFQPQICARQGRVVGVEALLRWHDPTLGEVAPDRFIAVAEHSGLIQRLGEWVLEAACRQISDWREQGLQLRVAINISAQQLRQPHFAVRLQQTLLRWQVDPAQMELEITETAAMTQREQAEELLHQLARMGVALALDDFGTGYSSLDHLRQLPITRLKMDRAFIQGITHDAGDAMLARAIIGLARTLGKTVVAEGVEQEAQRRFLCSEGCDELQGWLFSRAVPPEDLPALVQRLQSPDALQRWSAEQAAAAADMR</sequence>
<dbReference type="Proteomes" id="UP000249633">
    <property type="component" value="Unassembled WGS sequence"/>
</dbReference>